<dbReference type="Pfam" id="PF19672">
    <property type="entry name" value="DUF6175"/>
    <property type="match status" value="1"/>
</dbReference>
<proteinExistence type="predicted"/>
<dbReference type="InterPro" id="IPR046173">
    <property type="entry name" value="DUF6175"/>
</dbReference>
<evidence type="ECO:0000313" key="1">
    <source>
        <dbReference type="EMBL" id="SVA37448.1"/>
    </source>
</evidence>
<name>A0A381VCF1_9ZZZZ</name>
<accession>A0A381VCF1</accession>
<dbReference type="AlphaFoldDB" id="A0A381VCF1"/>
<organism evidence="1">
    <name type="scientific">marine metagenome</name>
    <dbReference type="NCBI Taxonomy" id="408172"/>
    <lineage>
        <taxon>unclassified sequences</taxon>
        <taxon>metagenomes</taxon>
        <taxon>ecological metagenomes</taxon>
    </lineage>
</organism>
<sequence>MTQNNMLLTFILISFSCVSSSTNAFAFSHLPVSKQATLVETISSAEVLIEATGIYKGKGKKDRHKKKDVDKNGMPGAAMDAKKSAVYFVLFGGTDPLLRSVQEQQTFGSHEAFFFNHDNVSNYVSYEDTKVIKKVKIDGGTGLKLVKRFKVNKDLLTKDLEARNIIASRADLAETIGNPFIMVLPSVKKGKSPIDAMRTNPAYKHAAAVVESYLTARQYDVIVPEQQESLESLNAATMDLGDREEDYVYQLALSVGSDVYIEFSGVEEDAGYGTKKYALTVRAYETTTARLLGTETGYSRGRKGELMVSVEEAMNDAIDKVLARVTEYWKKDVDKGIQYKLIINLSTDFDEDQIEEIQFALMDAIEDMSKSSKENIVTAQTIDYLIWCDPGKYDKSSKVYRYLKKYFKQEETEGTLRKLNVNRKMILLKVNYE</sequence>
<reference evidence="1" key="1">
    <citation type="submission" date="2018-05" db="EMBL/GenBank/DDBJ databases">
        <authorList>
            <person name="Lanie J.A."/>
            <person name="Ng W.-L."/>
            <person name="Kazmierczak K.M."/>
            <person name="Andrzejewski T.M."/>
            <person name="Davidsen T.M."/>
            <person name="Wayne K.J."/>
            <person name="Tettelin H."/>
            <person name="Glass J.I."/>
            <person name="Rusch D."/>
            <person name="Podicherti R."/>
            <person name="Tsui H.-C.T."/>
            <person name="Winkler M.E."/>
        </authorList>
    </citation>
    <scope>NUCLEOTIDE SEQUENCE</scope>
</reference>
<gene>
    <name evidence="1" type="ORF">METZ01_LOCUS90302</name>
</gene>
<dbReference type="EMBL" id="UINC01008313">
    <property type="protein sequence ID" value="SVA37448.1"/>
    <property type="molecule type" value="Genomic_DNA"/>
</dbReference>
<protein>
    <submittedName>
        <fullName evidence="1">Uncharacterized protein</fullName>
    </submittedName>
</protein>